<dbReference type="Proteomes" id="UP000759537">
    <property type="component" value="Unassembled WGS sequence"/>
</dbReference>
<dbReference type="EMBL" id="WHVB01000001">
    <property type="protein sequence ID" value="KAF8486904.1"/>
    <property type="molecule type" value="Genomic_DNA"/>
</dbReference>
<feature type="region of interest" description="Disordered" evidence="1">
    <location>
        <begin position="515"/>
        <end position="539"/>
    </location>
</feature>
<dbReference type="Gene3D" id="3.30.160.60">
    <property type="entry name" value="Classic Zinc Finger"/>
    <property type="match status" value="1"/>
</dbReference>
<organism evidence="2 3">
    <name type="scientific">Russula ochroleuca</name>
    <dbReference type="NCBI Taxonomy" id="152965"/>
    <lineage>
        <taxon>Eukaryota</taxon>
        <taxon>Fungi</taxon>
        <taxon>Dikarya</taxon>
        <taxon>Basidiomycota</taxon>
        <taxon>Agaricomycotina</taxon>
        <taxon>Agaricomycetes</taxon>
        <taxon>Russulales</taxon>
        <taxon>Russulaceae</taxon>
        <taxon>Russula</taxon>
    </lineage>
</organism>
<evidence type="ECO:0000313" key="3">
    <source>
        <dbReference type="Proteomes" id="UP000759537"/>
    </source>
</evidence>
<feature type="compositionally biased region" description="Basic and acidic residues" evidence="1">
    <location>
        <begin position="516"/>
        <end position="526"/>
    </location>
</feature>
<evidence type="ECO:0000256" key="1">
    <source>
        <dbReference type="SAM" id="MobiDB-lite"/>
    </source>
</evidence>
<comment type="caution">
    <text evidence="2">The sequence shown here is derived from an EMBL/GenBank/DDBJ whole genome shotgun (WGS) entry which is preliminary data.</text>
</comment>
<reference evidence="2" key="1">
    <citation type="submission" date="2019-10" db="EMBL/GenBank/DDBJ databases">
        <authorList>
            <consortium name="DOE Joint Genome Institute"/>
            <person name="Kuo A."/>
            <person name="Miyauchi S."/>
            <person name="Kiss E."/>
            <person name="Drula E."/>
            <person name="Kohler A."/>
            <person name="Sanchez-Garcia M."/>
            <person name="Andreopoulos B."/>
            <person name="Barry K.W."/>
            <person name="Bonito G."/>
            <person name="Buee M."/>
            <person name="Carver A."/>
            <person name="Chen C."/>
            <person name="Cichocki N."/>
            <person name="Clum A."/>
            <person name="Culley D."/>
            <person name="Crous P.W."/>
            <person name="Fauchery L."/>
            <person name="Girlanda M."/>
            <person name="Hayes R."/>
            <person name="Keri Z."/>
            <person name="LaButti K."/>
            <person name="Lipzen A."/>
            <person name="Lombard V."/>
            <person name="Magnuson J."/>
            <person name="Maillard F."/>
            <person name="Morin E."/>
            <person name="Murat C."/>
            <person name="Nolan M."/>
            <person name="Ohm R."/>
            <person name="Pangilinan J."/>
            <person name="Pereira M."/>
            <person name="Perotto S."/>
            <person name="Peter M."/>
            <person name="Riley R."/>
            <person name="Sitrit Y."/>
            <person name="Stielow B."/>
            <person name="Szollosi G."/>
            <person name="Zifcakova L."/>
            <person name="Stursova M."/>
            <person name="Spatafora J.W."/>
            <person name="Tedersoo L."/>
            <person name="Vaario L.-M."/>
            <person name="Yamada A."/>
            <person name="Yan M."/>
            <person name="Wang P."/>
            <person name="Xu J."/>
            <person name="Bruns T."/>
            <person name="Baldrian P."/>
            <person name="Vilgalys R."/>
            <person name="Henrissat B."/>
            <person name="Grigoriev I.V."/>
            <person name="Hibbett D."/>
            <person name="Nagy L.G."/>
            <person name="Martin F.M."/>
        </authorList>
    </citation>
    <scope>NUCLEOTIDE SEQUENCE</scope>
    <source>
        <strain evidence="2">Prilba</strain>
    </source>
</reference>
<feature type="compositionally biased region" description="Basic and acidic residues" evidence="1">
    <location>
        <begin position="653"/>
        <end position="670"/>
    </location>
</feature>
<evidence type="ECO:0008006" key="4">
    <source>
        <dbReference type="Google" id="ProtNLM"/>
    </source>
</evidence>
<sequence>MRDDHPNVDANQVWVDLCRGDATAMQYCKSFLHVYVEASTYRRARLDDREEIDEQAVKSSRSLNTFWKSLIAAADAEVLLPMREDPANHWMTLKRPKDMPGSLDQGPVSQISHWIYEEGAEIMGLSTASDYKKVEFTVTDIGLILKTLWLCADHIAFGSPIQRLTFHALVLLFSFGYRQGMIIGMKYKEVVVALIRDEQGRKRLVTTYTINRNKLRANALEHTKGEKFQFTTTLLPYPLLCLTHLVCVIGIHHNAFKAGFTSVDDIFNRPHLENVNYVHLEWRQDFLDKEIFPMSYTSFWRSLRRVLLVAGFNSMARVYAFRLGALIEYDGSLTSALRNFIASHTSKVFENNYQTEHVRTDLASKRFGACAGGVAAEPLFKVMRDLSKQNDPGAPLEVTPEQKLSIESRRDVTERRAALEAAKLSGDAADVKAKKASLDQRRRALYDLLLMDAREKYFDEANRLRAEGKSTDHLRERSRSSRRRCDHSLLDIGGLMTLWTGEAGFGNRASTSEELVFDHKAEDPSRRRPGRTPKAATKEANTDPWTCLLCDDRSFSKRSSLTRHNKDHHIDQGTFNQPFPCPHCSRGGIPPPTISSATEWADHVETTHGKLYAPVVTEKHLSAPVRPRKRKRGEDQTSTESSPITGEYVLDLSEEKMPQKKKARKDERVEGGSCRATDDAQTSSVSSGCGEACEFFFPGPFLKNHFFVLRFANFLRLWLRKHARRACLAGL</sequence>
<feature type="region of interest" description="Disordered" evidence="1">
    <location>
        <begin position="568"/>
        <end position="595"/>
    </location>
</feature>
<dbReference type="InterPro" id="IPR021842">
    <property type="entry name" value="DUF3435"/>
</dbReference>
<evidence type="ECO:0000313" key="2">
    <source>
        <dbReference type="EMBL" id="KAF8486904.1"/>
    </source>
</evidence>
<feature type="region of interest" description="Disordered" evidence="1">
    <location>
        <begin position="617"/>
        <end position="681"/>
    </location>
</feature>
<dbReference type="PANTHER" id="PTHR37535">
    <property type="entry name" value="FLUG DOMAIN PROTEIN"/>
    <property type="match status" value="1"/>
</dbReference>
<dbReference type="OrthoDB" id="3194534at2759"/>
<proteinExistence type="predicted"/>
<gene>
    <name evidence="2" type="ORF">DFH94DRAFT_621247</name>
</gene>
<accession>A0A9P5TDN2</accession>
<dbReference type="PANTHER" id="PTHR37535:SF3">
    <property type="entry name" value="FLUG DOMAIN-CONTAINING PROTEIN"/>
    <property type="match status" value="1"/>
</dbReference>
<dbReference type="AlphaFoldDB" id="A0A9P5TDN2"/>
<protein>
    <recommendedName>
        <fullName evidence="4">C2H2-type domain-containing protein</fullName>
    </recommendedName>
</protein>
<keyword evidence="3" id="KW-1185">Reference proteome</keyword>
<dbReference type="Pfam" id="PF11917">
    <property type="entry name" value="DUF3435"/>
    <property type="match status" value="1"/>
</dbReference>
<reference evidence="2" key="2">
    <citation type="journal article" date="2020" name="Nat. Commun.">
        <title>Large-scale genome sequencing of mycorrhizal fungi provides insights into the early evolution of symbiotic traits.</title>
        <authorList>
            <person name="Miyauchi S."/>
            <person name="Kiss E."/>
            <person name="Kuo A."/>
            <person name="Drula E."/>
            <person name="Kohler A."/>
            <person name="Sanchez-Garcia M."/>
            <person name="Morin E."/>
            <person name="Andreopoulos B."/>
            <person name="Barry K.W."/>
            <person name="Bonito G."/>
            <person name="Buee M."/>
            <person name="Carver A."/>
            <person name="Chen C."/>
            <person name="Cichocki N."/>
            <person name="Clum A."/>
            <person name="Culley D."/>
            <person name="Crous P.W."/>
            <person name="Fauchery L."/>
            <person name="Girlanda M."/>
            <person name="Hayes R.D."/>
            <person name="Keri Z."/>
            <person name="LaButti K."/>
            <person name="Lipzen A."/>
            <person name="Lombard V."/>
            <person name="Magnuson J."/>
            <person name="Maillard F."/>
            <person name="Murat C."/>
            <person name="Nolan M."/>
            <person name="Ohm R.A."/>
            <person name="Pangilinan J."/>
            <person name="Pereira M.F."/>
            <person name="Perotto S."/>
            <person name="Peter M."/>
            <person name="Pfister S."/>
            <person name="Riley R."/>
            <person name="Sitrit Y."/>
            <person name="Stielow J.B."/>
            <person name="Szollosi G."/>
            <person name="Zifcakova L."/>
            <person name="Stursova M."/>
            <person name="Spatafora J.W."/>
            <person name="Tedersoo L."/>
            <person name="Vaario L.M."/>
            <person name="Yamada A."/>
            <person name="Yan M."/>
            <person name="Wang P."/>
            <person name="Xu J."/>
            <person name="Bruns T."/>
            <person name="Baldrian P."/>
            <person name="Vilgalys R."/>
            <person name="Dunand C."/>
            <person name="Henrissat B."/>
            <person name="Grigoriev I.V."/>
            <person name="Hibbett D."/>
            <person name="Nagy L.G."/>
            <person name="Martin F.M."/>
        </authorList>
    </citation>
    <scope>NUCLEOTIDE SEQUENCE</scope>
    <source>
        <strain evidence="2">Prilba</strain>
    </source>
</reference>
<name>A0A9P5TDN2_9AGAM</name>